<dbReference type="SMART" id="SM00216">
    <property type="entry name" value="VWD"/>
    <property type="match status" value="1"/>
</dbReference>
<protein>
    <recommendedName>
        <fullName evidence="1">VWFD domain-containing protein</fullName>
    </recommendedName>
</protein>
<dbReference type="Pfam" id="PF08742">
    <property type="entry name" value="C8"/>
    <property type="match status" value="1"/>
</dbReference>
<evidence type="ECO:0000313" key="2">
    <source>
        <dbReference type="EMBL" id="PNF19503.1"/>
    </source>
</evidence>
<dbReference type="Proteomes" id="UP000235965">
    <property type="component" value="Unassembled WGS sequence"/>
</dbReference>
<evidence type="ECO:0000259" key="1">
    <source>
        <dbReference type="PROSITE" id="PS51233"/>
    </source>
</evidence>
<dbReference type="InterPro" id="IPR014853">
    <property type="entry name" value="VWF/SSPO/ZAN-like_Cys-rich_dom"/>
</dbReference>
<sequence>MEGTVQLADSVYGGSLVLLNTSVEKGFAVDLKLRKRLSLATKITCDNEKHGLQFELFWDKDANPNKKISLMAEAVGNKKEIQLEIPGRYLKGEVVTVASGVTGFLEWEENHKISVQLEWNLDEGNADITAKLHTPFPRMRFLSLFGTYSLLQNEGVLVVETSWQEEKLYLTVNMKKINTVSNFWGWTMGAHLWSTVPAIANISFDLDFRSRTDEQLTIKTLAVLNYNTKESALEANWKSDKSSLFGDIQLHSHIQHLEFVKYTLKFIESSVETSGSLEMNWASQNKIFAEFFFKKVDGAAGTFRITTPFTGYKITAAEYNFTNFQDDNGITHLRMKADALFKEYLAMIDISGSKSNSSLGGILQLKTPFTEEVKIDVLHQIENGKLNEKLLVSLAEEDLLFLYLVGEVCSFSNVQLSAGLQMPNQNMNIRVETYLSPGSLEFNCRGEWNTKSISTVAVGRYENTDDILSIHLDMTADSSLLSQNVKLAFHHASSQGTFQTTLHLPGDIILTNVFIIHDSLNWKNKLDFKSPSKTGFIENKQSFVDGVRLEHEMIANLNGQQATGLVTFIKDPQSFVIREAKAVLNVPWTDPIIILYLFPNDEFHIRPSLVFQFRHTKEIRIEIDLEYQLLHSRLQMEITSAFYKPILVNASYSIAKQKLTGQILTQWDNKKIHIESNLNFEFDMMKTSGDFFVRHSDMDTDAANGSFDYNMTGPEITAHALGTYRNQKLGFGLSLLLGRNVYKGSITVQTPFQNWENLSFSCHINISKPVHLAVITLSRNHEDITVSGLIRSDIYSSKFNVAMTSHILGFHSTSVYGAYSAPNSSDHSIELAYDNNDKRIEILAKLQVDNDSFLNAIMAEGSLKTPFKGYETMLAHYSYNTKGNEKKLDLQLVKSSWKFVIESECSFGSGIVNGKVKVELPFEELKEMSFSLRYGYTPSTLERTVNIAVSRNLDVVEMAGALLINKDGSLMADAMLKSPVSGYKQVKFNVAVSASKEKKKSVTVTFSRDQEDYMISGTFTFNTEARLVIITPLKGYENIEARIGYIRHDEDHLNSTINERLYGYLDMATGKSELNIDLNLKEMNSIISANIISPLLMVPHIEIKGEYDLRMFPGSVSFIVNKDAIKVVSIQIILERNRFMGEIITPIEKYTDINLFASFRNEEEKKHMNFKMKLGEHSFQLLSTTVFGAFNSKILAEVVTTVPGIDRITLHGQYDLLHDEKTAELVITLDPSNTYELFISGTADSKIGQFKVQVYTPVSEFESVFLAAKYDLTKDCYMNILVEKNDIKNYFGGHVAFTDDGTLIRIETPFKHAEDISFHYTYHAGNNERSENLIVVRNGHLTILESSFKYENNVAVINLTTQLETVYGFLITLDFNGMPVEGKEYALSISVLKNSQPLLKASSHILIDCSKEIYAKFELNTPLLPNNFEHLSFNLCFTPVFPPPKILMTVLKNEIPILDLRSDFGQKLSGFTYDLKFMSGHVQRLLSIDFSPGEKNVKFNIDSIADTPEQYIGDLRFNKATGTLSAIFTSPIVGFDKFSFQWKQGHDSIDTEIITPFKGYENLSLAAHFKVKHIRKSAMLFISKNDDTIGFSMSTDHADGSDELALYAVTPFTVLKKFDVQTQYIKSETKKIVRLNVTVSNQHFKIGGELLSKENILQAKLDISSSLQDLEQINSNFFYDITESLTFGGKLDIGDISTNISGTIDFDFLQGELLGSLNRHGQLKERRFMWSLENTHLMKTAKIAVNLGYELNFVIDAILNISNLKNVKAQVSFIKPVHIHQLYPYTSTYKLQWNIRNVMAFDGGLFIMLNNVPYCNLNLNVDLDNATEVKILNAHYLGFSYNYRIHLTYQLMNNNSIELLSKINLGGTELIISLNFMLNNTKFITRCGEFHFSLGYNLTTKRKILDIEYQISQNIYRLSSNLTFHKPYLPVVSITLNTPVRHYSFLHLSNQYIMNTTHKGFKILLQKEERNGEISLSMWKNRNNIGLKGNMSLPFKDLKTWYGIGNLDMTSGLEGNVNCSWDSTKHLALNFRYAPDSLKANINTPFTGLENINAEFLLNRKDIMEILISVNWGDKKIFLNGSGGLDNGNKPEFIIFFLSPWADPFTLSGKYENRVNPVVTILLQRGSELARLEGQIEYSITDLKFVMKFSSELNGHKMTIKTGYDFEYQTKKIYFEARFVSLSFIINGALNSEGMDGRLYVKTPFSFFQEIAADGILTIGQSATFKLRWNDKLYILNGEYEHTHGHLGCKFTLLSPYVRVENIKFDIKYDYESAYLKLEIPIEALYLDCSYHFQTYVYSVGATLKVPSVTLLKRLSFAATLDTANLTASAIGQWSASQIVNISASLLPSNQFIKVETPFEGFEKILILGSLKNESTHLAFAGKLEVGNDNSIHVHHIIGYGFMQHSITINMPVLDKMNFNVILQFDDPRNMSTKLTFGPTTTESTFSAEGMLDLKDMFGQFNVHHPFMEGNLVCKTLWDVKANLQIKTSTILKVKGSYTLSRNDIIVKWNTQTSHSQSFTALGGSYEYDHKSELKTKLFFNEDIITSYYKINSTSMTVNFKLNSPALLKIKDFSLDIEGSHSPNLHGSFSYKYNTQSVFVTVILSKTQETVTAQGIAHVQPLLGPVHHMVQIAYNVKDPQNFFQCKYEGNIIHKALMSYKNDDRVFKVTLDVNSEILGTHKILMLLEKNGQFVQLEIMNMFSVSLKAKQNEGHLIVRASGMEHEAFYQLTYENGFHGSLTLVSPLISNGKINVTAAAKCDIENIFADLKYVAGMKSYHVTFEINSTEERTSVKVEVISLLKTILSLNAYIVVNRYDIQAETLFEFFETVSSAMLRHRRALPLNTELNIMSPYFPKKVVKFVLNTENNSITLYGGHGDKSYGEYIMLEGTINHNDCMAYLNFIAPKLPLAQYINISGIFRPSAGGKYDLEFSTQFSSEILITEFSAKFHISSAGLDTAIKFVPPWEDMENYGAKILIPFSLSNNMKPCIALHLGKNNTYALHGKFVYLKDIQEIGFGAQYKLRKLGASLKTENAPIPGIQFEIDIPLGDNVGHYGVNVKNQKGKNLLGIASALNYTHIGVEWDSNLIELRYTLSDISIDAEERLDINTSLKCTLLLELTTPFSGYEQNGLKMYVNMSSSYNLIVISINYPGSSKPFGFELNYQLKAYNDVSLVSQLHIPFIPALEDVALMLSNKFEEKDGRFRSVLGGHWNKEELAITLEGNLKEEIVFKGTMTLKLIGQTFTLEANYGTSKRDTLGLFVMRVQLTSPLTVLKNAEVYVEINVMRSVLASITYNSKELLGFHIYSDEVLHFGAEIRNQWRSAYFVCSYDTSKDIIIQAELAWDMNQLSRSQFVVVFAMTYGPDDRQEMSVILKLPSRVLKFNFTQQLSPVHTEYAGSLSWTKHNIIGFKTLLHINASSDVVALLTMGRIDLPHRSFELGSYASARLDHDTVIYADIRTEFLWDALEDRNKKIGIALRHYSSILEIVLQHVAMRNDLVVRIEKHGRLSYNHLPFAVKIEVEYSTLPENLITMEAHVQYLTNTAVGLNMGFSLHHVATSIDFKIGAEIAQTLKENIGRMSAEYLNSYTGQKHIIEFMGKMSLLHPEMKISVRTAENRLEVHGLLQTDNSGHYAALVDFIMNQKEPLHMRANIFLAEPRAELEARYGDHCSYKMYAGVPHCREVTFGVKHVLYGVEHQDAMIMLRLNSSQQLWSRIRWQPRALTELKTSILQEYSDVSHVVQSIGSGFSEAWLKDFAYKSNIVYPVLVDMFDQIVSTSMIEAGEIYMDFLDMGEELKRMYRRNDFYLQDIQPYVSKLTSYFTEKASGICKLLLDGTESMYLAVTNFVVMVVNTFEIDLSHVFSILDDIKVVAGKTVMFVVNCIAEIKRLHTSSKEYLKTKIEATRLQIMHVEENMKHLLTYVENYLADLLASYIQLLEPYLTSIENTLELLSRRVIDFEDKISVYILDMVDTVLGAEEVQELVMVYNKYSSWLEELHLQDYIDQVAELFEGIGELIMQDIQRVFGSYLEYVKYITDAMNNVYSNINAMPLIAYSKHAMNIAHEKAKWVWQHYRLNENIKAQVHSWIENLDKILLRLLNAIDMDARSPTKSLTPNITLHPDIGLIEYSQKLPIEWNCFNELPKFEQLQLYEQLKDHANEVASLEKYRYYLMNTFYDITNNISLTSAIPPFSAYGMVIGNHHYITYDKKFYNFTGAGECSYLLANDFLHNRFSAFVTYKIENMEAVKKSLSVLVEGHHIEINSNRRVEVDGLCVDLPVAVDSQTWIKRTGERILVHSELGIEVECNFLYDICIIELSGWYFGKTGGMLGTFDYEPSNDLTFPNGTAAHTIEAFANSWHVGSARCHSVNHATLPINLPTSEESQTLDSNQCTAYFEDQLSPLRRCFSRVETGPFYQMCLSELAKNTGVCTSVAAYVSQCRRAGVDIWIPQKCVHCPTLNGSTMNTSQLEVYDGVEAMLADVVFVVEQSSCIKKINLAELVSKLDTAMNLQGLNTRFSVVGFNGNKFSEPYTHTSGGEIWASLKGTEKVLRSLQTATSKSSSSGNQRTFSAMQYVSRLPFRATASKTIVLLQCTLCQETEDEYSHMISMLLENDITLHILQPHALKLHSGQGKASKVYGVDLNGAFSGRNLKNLMPSFPLLRQVVLPKDLCVPLAFETNGTFFNMDHLLHKGKGAHRLHIKKFIDVWARRVTLTATPSQCQTCRCIANQDGMGQIMCSKCVSPSIEHFLKNWGNLSIGNQRTKVRVADYVEYPA</sequence>
<keyword evidence="3" id="KW-1185">Reference proteome</keyword>
<gene>
    <name evidence="2" type="ORF">B7P43_G02340</name>
</gene>
<name>A0A2J7PT36_9NEOP</name>
<dbReference type="OrthoDB" id="6484170at2759"/>
<dbReference type="InParanoid" id="A0A2J7PT36"/>
<accession>A0A2J7PT36</accession>
<evidence type="ECO:0000313" key="3">
    <source>
        <dbReference type="Proteomes" id="UP000235965"/>
    </source>
</evidence>
<dbReference type="PANTHER" id="PTHR37860:SF1">
    <property type="match status" value="1"/>
</dbReference>
<dbReference type="EMBL" id="NEVH01021921">
    <property type="protein sequence ID" value="PNF19503.1"/>
    <property type="molecule type" value="Genomic_DNA"/>
</dbReference>
<organism evidence="2 3">
    <name type="scientific">Cryptotermes secundus</name>
    <dbReference type="NCBI Taxonomy" id="105785"/>
    <lineage>
        <taxon>Eukaryota</taxon>
        <taxon>Metazoa</taxon>
        <taxon>Ecdysozoa</taxon>
        <taxon>Arthropoda</taxon>
        <taxon>Hexapoda</taxon>
        <taxon>Insecta</taxon>
        <taxon>Pterygota</taxon>
        <taxon>Neoptera</taxon>
        <taxon>Polyneoptera</taxon>
        <taxon>Dictyoptera</taxon>
        <taxon>Blattodea</taxon>
        <taxon>Blattoidea</taxon>
        <taxon>Termitoidae</taxon>
        <taxon>Kalotermitidae</taxon>
        <taxon>Cryptotermitinae</taxon>
        <taxon>Cryptotermes</taxon>
    </lineage>
</organism>
<reference evidence="2 3" key="1">
    <citation type="submission" date="2017-12" db="EMBL/GenBank/DDBJ databases">
        <title>Hemimetabolous genomes reveal molecular basis of termite eusociality.</title>
        <authorList>
            <person name="Harrison M.C."/>
            <person name="Jongepier E."/>
            <person name="Robertson H.M."/>
            <person name="Arning N."/>
            <person name="Bitard-Feildel T."/>
            <person name="Chao H."/>
            <person name="Childers C.P."/>
            <person name="Dinh H."/>
            <person name="Doddapaneni H."/>
            <person name="Dugan S."/>
            <person name="Gowin J."/>
            <person name="Greiner C."/>
            <person name="Han Y."/>
            <person name="Hu H."/>
            <person name="Hughes D.S.T."/>
            <person name="Huylmans A.-K."/>
            <person name="Kemena C."/>
            <person name="Kremer L.P.M."/>
            <person name="Lee S.L."/>
            <person name="Lopez-Ezquerra A."/>
            <person name="Mallet L."/>
            <person name="Monroy-Kuhn J.M."/>
            <person name="Moser A."/>
            <person name="Murali S.C."/>
            <person name="Muzny D.M."/>
            <person name="Otani S."/>
            <person name="Piulachs M.-D."/>
            <person name="Poelchau M."/>
            <person name="Qu J."/>
            <person name="Schaub F."/>
            <person name="Wada-Katsumata A."/>
            <person name="Worley K.C."/>
            <person name="Xie Q."/>
            <person name="Ylla G."/>
            <person name="Poulsen M."/>
            <person name="Gibbs R.A."/>
            <person name="Schal C."/>
            <person name="Richards S."/>
            <person name="Belles X."/>
            <person name="Korb J."/>
            <person name="Bornberg-Bauer E."/>
        </authorList>
    </citation>
    <scope>NUCLEOTIDE SEQUENCE [LARGE SCALE GENOMIC DNA]</scope>
    <source>
        <tissue evidence="2">Whole body</tissue>
    </source>
</reference>
<feature type="domain" description="VWFD" evidence="1">
    <location>
        <begin position="4187"/>
        <end position="4359"/>
    </location>
</feature>
<comment type="caution">
    <text evidence="2">The sequence shown here is derived from an EMBL/GenBank/DDBJ whole genome shotgun (WGS) entry which is preliminary data.</text>
</comment>
<dbReference type="STRING" id="105785.A0A2J7PT36"/>
<dbReference type="InterPro" id="IPR001846">
    <property type="entry name" value="VWF_type-D"/>
</dbReference>
<dbReference type="Pfam" id="PF00094">
    <property type="entry name" value="VWD"/>
    <property type="match status" value="1"/>
</dbReference>
<proteinExistence type="predicted"/>
<dbReference type="PANTHER" id="PTHR37860">
    <property type="entry name" value="AGAP008810-PA"/>
    <property type="match status" value="1"/>
</dbReference>
<dbReference type="PROSITE" id="PS51233">
    <property type="entry name" value="VWFD"/>
    <property type="match status" value="1"/>
</dbReference>
<dbReference type="SMART" id="SM00832">
    <property type="entry name" value="C8"/>
    <property type="match status" value="1"/>
</dbReference>